<protein>
    <submittedName>
        <fullName evidence="2">AMP-dependent synthetase and ligase</fullName>
    </submittedName>
</protein>
<dbReference type="Proteomes" id="UP000078336">
    <property type="component" value="Unassembled WGS sequence"/>
</dbReference>
<evidence type="ECO:0000259" key="1">
    <source>
        <dbReference type="Pfam" id="PF00501"/>
    </source>
</evidence>
<accession>A0A178TDW6</accession>
<gene>
    <name evidence="2" type="ORF">TAF16_1563</name>
</gene>
<name>A0A178TDW6_9BACL</name>
<sequence>MDVPLVLTHFLDRAVSLYGDKIGVISEGRSFTYRELNERVNQLSHGLSALGGKKGTVSLI</sequence>
<evidence type="ECO:0000313" key="3">
    <source>
        <dbReference type="Proteomes" id="UP000078336"/>
    </source>
</evidence>
<dbReference type="InterPro" id="IPR000873">
    <property type="entry name" value="AMP-dep_synth/lig_dom"/>
</dbReference>
<dbReference type="Pfam" id="PF00501">
    <property type="entry name" value="AMP-binding"/>
    <property type="match status" value="1"/>
</dbReference>
<dbReference type="GO" id="GO:0016874">
    <property type="term" value="F:ligase activity"/>
    <property type="evidence" value="ECO:0007669"/>
    <property type="project" value="UniProtKB-KW"/>
</dbReference>
<dbReference type="PATRIC" id="fig|33934.7.peg.88"/>
<keyword evidence="2" id="KW-0436">Ligase</keyword>
<dbReference type="AlphaFoldDB" id="A0A178TDW6"/>
<proteinExistence type="predicted"/>
<organism evidence="2 3">
    <name type="scientific">Anoxybacillus flavithermus</name>
    <dbReference type="NCBI Taxonomy" id="33934"/>
    <lineage>
        <taxon>Bacteria</taxon>
        <taxon>Bacillati</taxon>
        <taxon>Bacillota</taxon>
        <taxon>Bacilli</taxon>
        <taxon>Bacillales</taxon>
        <taxon>Anoxybacillaceae</taxon>
        <taxon>Anoxybacillus</taxon>
    </lineage>
</organism>
<feature type="domain" description="AMP-dependent synthetase/ligase" evidence="1">
    <location>
        <begin position="12"/>
        <end position="57"/>
    </location>
</feature>
<comment type="caution">
    <text evidence="2">The sequence shown here is derived from an EMBL/GenBank/DDBJ whole genome shotgun (WGS) entry which is preliminary data.</text>
</comment>
<evidence type="ECO:0000313" key="2">
    <source>
        <dbReference type="EMBL" id="OAO79244.1"/>
    </source>
</evidence>
<dbReference type="Gene3D" id="3.40.50.980">
    <property type="match status" value="1"/>
</dbReference>
<reference evidence="2 3" key="1">
    <citation type="submission" date="2016-03" db="EMBL/GenBank/DDBJ databases">
        <title>Spore heat resistance.</title>
        <authorList>
            <person name="Boekhorst J."/>
            <person name="Berendsen E.M."/>
            <person name="Wells-Bennik M.H."/>
            <person name="Kuipers O.P."/>
        </authorList>
    </citation>
    <scope>NUCLEOTIDE SEQUENCE [LARGE SCALE GENOMIC DNA]</scope>
    <source>
        <strain evidence="2 3">AF16</strain>
    </source>
</reference>
<keyword evidence="3" id="KW-1185">Reference proteome</keyword>
<dbReference type="EMBL" id="LUCQ01000090">
    <property type="protein sequence ID" value="OAO79244.1"/>
    <property type="molecule type" value="Genomic_DNA"/>
</dbReference>
<dbReference type="SUPFAM" id="SSF56801">
    <property type="entry name" value="Acetyl-CoA synthetase-like"/>
    <property type="match status" value="1"/>
</dbReference>